<dbReference type="InterPro" id="IPR051026">
    <property type="entry name" value="PI/PC_transfer"/>
</dbReference>
<evidence type="ECO:0000313" key="2">
    <source>
        <dbReference type="EMBL" id="KAK4495471.1"/>
    </source>
</evidence>
<dbReference type="SUPFAM" id="SSF52087">
    <property type="entry name" value="CRAL/TRIO domain"/>
    <property type="match status" value="1"/>
</dbReference>
<feature type="domain" description="CRAL-TRIO" evidence="1">
    <location>
        <begin position="111"/>
        <end position="302"/>
    </location>
</feature>
<dbReference type="InterPro" id="IPR011074">
    <property type="entry name" value="CRAL/TRIO_N_dom"/>
</dbReference>
<dbReference type="InterPro" id="IPR036273">
    <property type="entry name" value="CRAL/TRIO_N_dom_sf"/>
</dbReference>
<dbReference type="PROSITE" id="PS50191">
    <property type="entry name" value="CRAL_TRIO"/>
    <property type="match status" value="1"/>
</dbReference>
<accession>A0ABR0E2M1</accession>
<dbReference type="EMBL" id="JAXOVC010000012">
    <property type="protein sequence ID" value="KAK4495471.1"/>
    <property type="molecule type" value="Genomic_DNA"/>
</dbReference>
<dbReference type="SMART" id="SM00516">
    <property type="entry name" value="SEC14"/>
    <property type="match status" value="1"/>
</dbReference>
<dbReference type="Gene3D" id="3.40.525.10">
    <property type="entry name" value="CRAL-TRIO lipid binding domain"/>
    <property type="match status" value="1"/>
</dbReference>
<organism evidence="2 3">
    <name type="scientific">Zasmidium cellare</name>
    <name type="common">Wine cellar mold</name>
    <name type="synonym">Racodium cellare</name>
    <dbReference type="NCBI Taxonomy" id="395010"/>
    <lineage>
        <taxon>Eukaryota</taxon>
        <taxon>Fungi</taxon>
        <taxon>Dikarya</taxon>
        <taxon>Ascomycota</taxon>
        <taxon>Pezizomycotina</taxon>
        <taxon>Dothideomycetes</taxon>
        <taxon>Dothideomycetidae</taxon>
        <taxon>Mycosphaerellales</taxon>
        <taxon>Mycosphaerellaceae</taxon>
        <taxon>Zasmidium</taxon>
    </lineage>
</organism>
<gene>
    <name evidence="2" type="ORF">PRZ48_013802</name>
</gene>
<dbReference type="PANTHER" id="PTHR45657:SF3">
    <property type="entry name" value="TRANSPORTER, PUTATIVE (AFU_ORTHOLOGUE AFUA_5G09260)-RELATED"/>
    <property type="match status" value="1"/>
</dbReference>
<proteinExistence type="predicted"/>
<reference evidence="2 3" key="1">
    <citation type="journal article" date="2023" name="G3 (Bethesda)">
        <title>A chromosome-level genome assembly of Zasmidium syzygii isolated from banana leaves.</title>
        <authorList>
            <person name="van Westerhoven A.C."/>
            <person name="Mehrabi R."/>
            <person name="Talebi R."/>
            <person name="Steentjes M.B.F."/>
            <person name="Corcolon B."/>
            <person name="Chong P.A."/>
            <person name="Kema G.H.J."/>
            <person name="Seidl M.F."/>
        </authorList>
    </citation>
    <scope>NUCLEOTIDE SEQUENCE [LARGE SCALE GENOMIC DNA]</scope>
    <source>
        <strain evidence="2 3">P124</strain>
    </source>
</reference>
<name>A0ABR0E2M1_ZASCE</name>
<dbReference type="SMART" id="SM01100">
    <property type="entry name" value="CRAL_TRIO_N"/>
    <property type="match status" value="1"/>
</dbReference>
<dbReference type="InterPro" id="IPR001251">
    <property type="entry name" value="CRAL-TRIO_dom"/>
</dbReference>
<dbReference type="PANTHER" id="PTHR45657">
    <property type="entry name" value="CRAL-TRIO DOMAIN-CONTAINING PROTEIN YKL091C-RELATED"/>
    <property type="match status" value="1"/>
</dbReference>
<evidence type="ECO:0000313" key="3">
    <source>
        <dbReference type="Proteomes" id="UP001305779"/>
    </source>
</evidence>
<keyword evidence="3" id="KW-1185">Reference proteome</keyword>
<comment type="caution">
    <text evidence="2">The sequence shown here is derived from an EMBL/GenBank/DDBJ whole genome shotgun (WGS) entry which is preliminary data.</text>
</comment>
<sequence length="372" mass="42252">MSKEAAPILYPTGHLNHLSPQQEQALEAFRELCTEDGCYRPVGNGHQTGHDDDTLLRFLRARKFVPQDALKQFKSTQEWREETDLDSCYNSVDVDEFEASSKLVGLIQVIPNDFTHFLQYPQWTGRRDKQGMPLYVFNVGNIDSKKLSALESSTPNTRSPQSSLPPSLIHLFATYEYIINFVFPLCSSDPKRPYPETPTSQTCDIVDVSGFTLRQFWSLKAMMKESVDLSEAHYPETSGRTFIVGAPSFFPSVWPLVRYWLDPVTVAKMFILSDSEVKTTLEMYIDEKDIPSKYGGRLDWESGDSPNFDPDLLQLINLEGRDALSKDPMRWKSSEDGSKVEAHALGYVSGKQRDEVVASMPMEVFEKSLFVL</sequence>
<dbReference type="Pfam" id="PF03765">
    <property type="entry name" value="CRAL_TRIO_N"/>
    <property type="match status" value="1"/>
</dbReference>
<dbReference type="CDD" id="cd00170">
    <property type="entry name" value="SEC14"/>
    <property type="match status" value="1"/>
</dbReference>
<protein>
    <recommendedName>
        <fullName evidence="1">CRAL-TRIO domain-containing protein</fullName>
    </recommendedName>
</protein>
<dbReference type="InterPro" id="IPR036865">
    <property type="entry name" value="CRAL-TRIO_dom_sf"/>
</dbReference>
<evidence type="ECO:0000259" key="1">
    <source>
        <dbReference type="PROSITE" id="PS50191"/>
    </source>
</evidence>
<dbReference type="Proteomes" id="UP001305779">
    <property type="component" value="Unassembled WGS sequence"/>
</dbReference>
<dbReference type="Gene3D" id="1.10.8.20">
    <property type="entry name" value="N-terminal domain of phosphatidylinositol transfer protein sec14p"/>
    <property type="match status" value="1"/>
</dbReference>
<dbReference type="SUPFAM" id="SSF46938">
    <property type="entry name" value="CRAL/TRIO N-terminal domain"/>
    <property type="match status" value="1"/>
</dbReference>
<dbReference type="Pfam" id="PF00650">
    <property type="entry name" value="CRAL_TRIO"/>
    <property type="match status" value="1"/>
</dbReference>